<proteinExistence type="inferred from homology"/>
<evidence type="ECO:0000256" key="5">
    <source>
        <dbReference type="ARBA" id="ARBA00022723"/>
    </source>
</evidence>
<evidence type="ECO:0000256" key="8">
    <source>
        <dbReference type="ARBA" id="ARBA00023211"/>
    </source>
</evidence>
<comment type="catalytic activity">
    <reaction evidence="11">
        <text>[1,4-alpha-D-glucosyl](n)-L-tyrosyl-[glycogenin] + UDP-alpha-D-glucose = [1,4-alpha-D-glucosyl](n+1)-L-tyrosyl-[glycogenin] + UDP + H(+)</text>
        <dbReference type="Rhea" id="RHEA:56560"/>
        <dbReference type="Rhea" id="RHEA-COMP:14606"/>
        <dbReference type="Rhea" id="RHEA-COMP:14607"/>
        <dbReference type="ChEBI" id="CHEBI:15378"/>
        <dbReference type="ChEBI" id="CHEBI:58223"/>
        <dbReference type="ChEBI" id="CHEBI:58885"/>
        <dbReference type="ChEBI" id="CHEBI:140574"/>
        <dbReference type="EC" id="2.4.1.186"/>
    </reaction>
</comment>
<dbReference type="SUPFAM" id="SSF53448">
    <property type="entry name" value="Nucleotide-diphospho-sugar transferases"/>
    <property type="match status" value="1"/>
</dbReference>
<evidence type="ECO:0000313" key="16">
    <source>
        <dbReference type="Proteomes" id="UP000886523"/>
    </source>
</evidence>
<keyword evidence="7" id="KW-0325">Glycoprotein</keyword>
<evidence type="ECO:0000256" key="7">
    <source>
        <dbReference type="ARBA" id="ARBA00023180"/>
    </source>
</evidence>
<evidence type="ECO:0000256" key="9">
    <source>
        <dbReference type="ARBA" id="ARBA00038162"/>
    </source>
</evidence>
<feature type="compositionally biased region" description="Polar residues" evidence="14">
    <location>
        <begin position="463"/>
        <end position="472"/>
    </location>
</feature>
<feature type="region of interest" description="Disordered" evidence="14">
    <location>
        <begin position="337"/>
        <end position="357"/>
    </location>
</feature>
<comment type="function">
    <text evidence="13">Self-glucosylating initiator of glycogen synthesis. It catalyzes the formation of a short alpha (1,4)-glucosyl chain covalently attached via a glucose 1-O-tyrosyl linkage to internal tyrosine residues and these chains act as primers for the elongation reaction catalyzed by glycogen synthase.</text>
</comment>
<dbReference type="GO" id="GO:0046872">
    <property type="term" value="F:metal ion binding"/>
    <property type="evidence" value="ECO:0007669"/>
    <property type="project" value="UniProtKB-KW"/>
</dbReference>
<dbReference type="EMBL" id="MU128970">
    <property type="protein sequence ID" value="KAF9513580.1"/>
    <property type="molecule type" value="Genomic_DNA"/>
</dbReference>
<keyword evidence="5" id="KW-0479">Metal-binding</keyword>
<dbReference type="Pfam" id="PF01501">
    <property type="entry name" value="Glyco_transf_8"/>
    <property type="match status" value="1"/>
</dbReference>
<evidence type="ECO:0000256" key="6">
    <source>
        <dbReference type="ARBA" id="ARBA00023056"/>
    </source>
</evidence>
<comment type="catalytic activity">
    <reaction evidence="12">
        <text>L-tyrosyl-[glycogenin] + UDP-alpha-D-glucose = alpha-D-glucosyl-L-tyrosyl-[glycogenin] + UDP + H(+)</text>
        <dbReference type="Rhea" id="RHEA:23360"/>
        <dbReference type="Rhea" id="RHEA-COMP:14604"/>
        <dbReference type="Rhea" id="RHEA-COMP:14605"/>
        <dbReference type="ChEBI" id="CHEBI:15378"/>
        <dbReference type="ChEBI" id="CHEBI:46858"/>
        <dbReference type="ChEBI" id="CHEBI:58223"/>
        <dbReference type="ChEBI" id="CHEBI:58885"/>
        <dbReference type="ChEBI" id="CHEBI:140573"/>
        <dbReference type="EC" id="2.4.1.186"/>
    </reaction>
</comment>
<dbReference type="InterPro" id="IPR050587">
    <property type="entry name" value="GNT1/Glycosyltrans_8"/>
</dbReference>
<feature type="region of interest" description="Disordered" evidence="14">
    <location>
        <begin position="370"/>
        <end position="431"/>
    </location>
</feature>
<sequence>MTRFAFVTLVTSDLYAKGALVIAAALRELHPTPTAPEVPFDTACIVTPETVDVSTVKALRKAFDAVVGVEVIDEDQASRLMLLGRPDLKLVLTKLHVFRLTQYEKIIFLDADVLPVRTLSHLFTLPHEFSAVPDVGWPDIFNSGVMVLSPGEDKFNALMALVKSKASWDGGDQGLLNEWRGEDWNRLSFIYNTTPTAAYIYAPAYERFGSKISAIHFIGPNKPWASEAWRPPFARSSSTQTWAPGTQQSYAYESLVDRWFDVYDRHFRASPVIDQPPFTVGKYEAAWDAGSTGEASSGRLDLDELKRLALEGSSVIPGGPSGEAEYRSLPLEGRLALMRSQSPPPPPPPPALPTSIDIPVSAVDHSAPLVDESAVSTPRPGSPSYESVAPIHRPDTDFEQTSAPPLEPLPFVDQTSTPSLEAPPFVDQTVASPSLPTTIAMPLGVPSAQAESQAAPSGPVSAARSSLDGSYESSPPPPPSPPLIAWNPAVEPPPSAPPLHAPQEPIPSHFTNVWDLPPAHRQDSHHRSDTHDHSFQHISDTPSQAPVHAEDFFPVPSPPTIPARLVHQGTYADVAHTRPDYSKVKSVFPWEEQPRRAPERVFPITDPPPPGMPFLDLSKPLLPLQQPTPENPSLPPDDASHPQVSPSPPMHHGPAGSLVYANVWDNIPSIQNYVSKLVKPVPSLTVW</sequence>
<comment type="cofactor">
    <cofactor evidence="1">
        <name>Mn(2+)</name>
        <dbReference type="ChEBI" id="CHEBI:29035"/>
    </cofactor>
</comment>
<comment type="subcellular location">
    <subcellularLocation>
        <location evidence="2">Cytoplasm</location>
    </subcellularLocation>
</comment>
<name>A0A9P6DX68_9AGAM</name>
<reference evidence="15" key="1">
    <citation type="journal article" date="2020" name="Nat. Commun.">
        <title>Large-scale genome sequencing of mycorrhizal fungi provides insights into the early evolution of symbiotic traits.</title>
        <authorList>
            <person name="Miyauchi S."/>
            <person name="Kiss E."/>
            <person name="Kuo A."/>
            <person name="Drula E."/>
            <person name="Kohler A."/>
            <person name="Sanchez-Garcia M."/>
            <person name="Morin E."/>
            <person name="Andreopoulos B."/>
            <person name="Barry K.W."/>
            <person name="Bonito G."/>
            <person name="Buee M."/>
            <person name="Carver A."/>
            <person name="Chen C."/>
            <person name="Cichocki N."/>
            <person name="Clum A."/>
            <person name="Culley D."/>
            <person name="Crous P.W."/>
            <person name="Fauchery L."/>
            <person name="Girlanda M."/>
            <person name="Hayes R.D."/>
            <person name="Keri Z."/>
            <person name="LaButti K."/>
            <person name="Lipzen A."/>
            <person name="Lombard V."/>
            <person name="Magnuson J."/>
            <person name="Maillard F."/>
            <person name="Murat C."/>
            <person name="Nolan M."/>
            <person name="Ohm R.A."/>
            <person name="Pangilinan J."/>
            <person name="Pereira M.F."/>
            <person name="Perotto S."/>
            <person name="Peter M."/>
            <person name="Pfister S."/>
            <person name="Riley R."/>
            <person name="Sitrit Y."/>
            <person name="Stielow J.B."/>
            <person name="Szollosi G."/>
            <person name="Zifcakova L."/>
            <person name="Stursova M."/>
            <person name="Spatafora J.W."/>
            <person name="Tedersoo L."/>
            <person name="Vaario L.M."/>
            <person name="Yamada A."/>
            <person name="Yan M."/>
            <person name="Wang P."/>
            <person name="Xu J."/>
            <person name="Bruns T."/>
            <person name="Baldrian P."/>
            <person name="Vilgalys R."/>
            <person name="Dunand C."/>
            <person name="Henrissat B."/>
            <person name="Grigoriev I.V."/>
            <person name="Hibbett D."/>
            <person name="Nagy L.G."/>
            <person name="Martin F.M."/>
        </authorList>
    </citation>
    <scope>NUCLEOTIDE SEQUENCE</scope>
    <source>
        <strain evidence="15">UP504</strain>
    </source>
</reference>
<evidence type="ECO:0000256" key="14">
    <source>
        <dbReference type="SAM" id="MobiDB-lite"/>
    </source>
</evidence>
<organism evidence="15 16">
    <name type="scientific">Hydnum rufescens UP504</name>
    <dbReference type="NCBI Taxonomy" id="1448309"/>
    <lineage>
        <taxon>Eukaryota</taxon>
        <taxon>Fungi</taxon>
        <taxon>Dikarya</taxon>
        <taxon>Basidiomycota</taxon>
        <taxon>Agaricomycotina</taxon>
        <taxon>Agaricomycetes</taxon>
        <taxon>Cantharellales</taxon>
        <taxon>Hydnaceae</taxon>
        <taxon>Hydnum</taxon>
    </lineage>
</organism>
<dbReference type="CDD" id="cd02537">
    <property type="entry name" value="GT8_Glycogenin"/>
    <property type="match status" value="1"/>
</dbReference>
<comment type="caution">
    <text evidence="15">The sequence shown here is derived from an EMBL/GenBank/DDBJ whole genome shotgun (WGS) entry which is preliminary data.</text>
</comment>
<evidence type="ECO:0000313" key="15">
    <source>
        <dbReference type="EMBL" id="KAF9513580.1"/>
    </source>
</evidence>
<dbReference type="PANTHER" id="PTHR11183">
    <property type="entry name" value="GLYCOGENIN SUBFAMILY MEMBER"/>
    <property type="match status" value="1"/>
</dbReference>
<dbReference type="OrthoDB" id="2014201at2759"/>
<feature type="region of interest" description="Disordered" evidence="14">
    <location>
        <begin position="613"/>
        <end position="655"/>
    </location>
</feature>
<evidence type="ECO:0000256" key="13">
    <source>
        <dbReference type="ARBA" id="ARBA00057883"/>
    </source>
</evidence>
<comment type="similarity">
    <text evidence="9">Belongs to the glycosyltransferase 8 family. Glycogenin subfamily.</text>
</comment>
<dbReference type="EC" id="2.4.1.186" evidence="10"/>
<feature type="compositionally biased region" description="Low complexity" evidence="14">
    <location>
        <begin position="446"/>
        <end position="457"/>
    </location>
</feature>
<evidence type="ECO:0000256" key="11">
    <source>
        <dbReference type="ARBA" id="ARBA00050886"/>
    </source>
</evidence>
<dbReference type="Gene3D" id="3.90.550.10">
    <property type="entry name" value="Spore Coat Polysaccharide Biosynthesis Protein SpsA, Chain A"/>
    <property type="match status" value="1"/>
</dbReference>
<feature type="compositionally biased region" description="Pro residues" evidence="14">
    <location>
        <begin position="342"/>
        <end position="352"/>
    </location>
</feature>
<protein>
    <recommendedName>
        <fullName evidence="10">glycogenin glucosyltransferase</fullName>
        <ecNumber evidence="10">2.4.1.186</ecNumber>
    </recommendedName>
</protein>
<dbReference type="GO" id="GO:0005978">
    <property type="term" value="P:glycogen biosynthetic process"/>
    <property type="evidence" value="ECO:0007669"/>
    <property type="project" value="UniProtKB-KW"/>
</dbReference>
<dbReference type="GO" id="GO:0008466">
    <property type="term" value="F:glycogenin glucosyltransferase activity"/>
    <property type="evidence" value="ECO:0007669"/>
    <property type="project" value="UniProtKB-EC"/>
</dbReference>
<evidence type="ECO:0000256" key="10">
    <source>
        <dbReference type="ARBA" id="ARBA00038934"/>
    </source>
</evidence>
<keyword evidence="3" id="KW-0963">Cytoplasm</keyword>
<keyword evidence="16" id="KW-1185">Reference proteome</keyword>
<dbReference type="InterPro" id="IPR002495">
    <property type="entry name" value="Glyco_trans_8"/>
</dbReference>
<dbReference type="InterPro" id="IPR029044">
    <property type="entry name" value="Nucleotide-diphossugar_trans"/>
</dbReference>
<accession>A0A9P6DX68</accession>
<dbReference type="GO" id="GO:0005737">
    <property type="term" value="C:cytoplasm"/>
    <property type="evidence" value="ECO:0007669"/>
    <property type="project" value="UniProtKB-SubCell"/>
</dbReference>
<keyword evidence="6" id="KW-0320">Glycogen biosynthesis</keyword>
<evidence type="ECO:0000256" key="1">
    <source>
        <dbReference type="ARBA" id="ARBA00001936"/>
    </source>
</evidence>
<dbReference type="AlphaFoldDB" id="A0A9P6DX68"/>
<evidence type="ECO:0000256" key="2">
    <source>
        <dbReference type="ARBA" id="ARBA00004496"/>
    </source>
</evidence>
<dbReference type="Proteomes" id="UP000886523">
    <property type="component" value="Unassembled WGS sequence"/>
</dbReference>
<dbReference type="FunFam" id="3.90.550.10:FF:000092">
    <property type="entry name" value="Glycogenin 2"/>
    <property type="match status" value="1"/>
</dbReference>
<keyword evidence="8" id="KW-0464">Manganese</keyword>
<keyword evidence="4" id="KW-0808">Transferase</keyword>
<feature type="region of interest" description="Disordered" evidence="14">
    <location>
        <begin position="446"/>
        <end position="553"/>
    </location>
</feature>
<evidence type="ECO:0000256" key="4">
    <source>
        <dbReference type="ARBA" id="ARBA00022679"/>
    </source>
</evidence>
<feature type="compositionally biased region" description="Pro residues" evidence="14">
    <location>
        <begin position="490"/>
        <end position="500"/>
    </location>
</feature>
<evidence type="ECO:0000256" key="3">
    <source>
        <dbReference type="ARBA" id="ARBA00022490"/>
    </source>
</evidence>
<gene>
    <name evidence="15" type="ORF">BS47DRAFT_952467</name>
</gene>
<evidence type="ECO:0000256" key="12">
    <source>
        <dbReference type="ARBA" id="ARBA00052293"/>
    </source>
</evidence>
<feature type="compositionally biased region" description="Basic and acidic residues" evidence="14">
    <location>
        <begin position="518"/>
        <end position="535"/>
    </location>
</feature>